<dbReference type="EMBL" id="LAZR01049754">
    <property type="protein sequence ID" value="KKK88899.1"/>
    <property type="molecule type" value="Genomic_DNA"/>
</dbReference>
<evidence type="ECO:0000256" key="1">
    <source>
        <dbReference type="SAM" id="Phobius"/>
    </source>
</evidence>
<protein>
    <submittedName>
        <fullName evidence="2">Uncharacterized protein</fullName>
    </submittedName>
</protein>
<sequence>MIQLMMHMWVAYPALVVTMVVVWGLLLYVAWKVGEIGRWGDE</sequence>
<evidence type="ECO:0000313" key="2">
    <source>
        <dbReference type="EMBL" id="KKK88899.1"/>
    </source>
</evidence>
<feature type="transmembrane region" description="Helical" evidence="1">
    <location>
        <begin position="12"/>
        <end position="31"/>
    </location>
</feature>
<keyword evidence="1" id="KW-0472">Membrane</keyword>
<organism evidence="2">
    <name type="scientific">marine sediment metagenome</name>
    <dbReference type="NCBI Taxonomy" id="412755"/>
    <lineage>
        <taxon>unclassified sequences</taxon>
        <taxon>metagenomes</taxon>
        <taxon>ecological metagenomes</taxon>
    </lineage>
</organism>
<reference evidence="2" key="1">
    <citation type="journal article" date="2015" name="Nature">
        <title>Complex archaea that bridge the gap between prokaryotes and eukaryotes.</title>
        <authorList>
            <person name="Spang A."/>
            <person name="Saw J.H."/>
            <person name="Jorgensen S.L."/>
            <person name="Zaremba-Niedzwiedzka K."/>
            <person name="Martijn J."/>
            <person name="Lind A.E."/>
            <person name="van Eijk R."/>
            <person name="Schleper C."/>
            <person name="Guy L."/>
            <person name="Ettema T.J."/>
        </authorList>
    </citation>
    <scope>NUCLEOTIDE SEQUENCE</scope>
</reference>
<proteinExistence type="predicted"/>
<dbReference type="AlphaFoldDB" id="A0A0F9BE66"/>
<keyword evidence="1" id="KW-1133">Transmembrane helix</keyword>
<keyword evidence="1" id="KW-0812">Transmembrane</keyword>
<name>A0A0F9BE66_9ZZZZ</name>
<comment type="caution">
    <text evidence="2">The sequence shown here is derived from an EMBL/GenBank/DDBJ whole genome shotgun (WGS) entry which is preliminary data.</text>
</comment>
<gene>
    <name evidence="2" type="ORF">LCGC14_2738520</name>
</gene>
<accession>A0A0F9BE66</accession>